<evidence type="ECO:0000256" key="2">
    <source>
        <dbReference type="ARBA" id="ARBA00005271"/>
    </source>
</evidence>
<keyword evidence="4 9" id="KW-0175">Coiled coil</keyword>
<feature type="compositionally biased region" description="Low complexity" evidence="10">
    <location>
        <begin position="142"/>
        <end position="153"/>
    </location>
</feature>
<dbReference type="GO" id="GO:0005884">
    <property type="term" value="C:actin filament"/>
    <property type="evidence" value="ECO:0007669"/>
    <property type="project" value="InterPro"/>
</dbReference>
<keyword evidence="3" id="KW-0805">Transcription regulation</keyword>
<gene>
    <name evidence="13" type="primary">CABZ01087946.1</name>
</gene>
<feature type="domain" description="T-box" evidence="11">
    <location>
        <begin position="227"/>
        <end position="414"/>
    </location>
</feature>
<dbReference type="Pfam" id="PF02181">
    <property type="entry name" value="FH2"/>
    <property type="match status" value="1"/>
</dbReference>
<keyword evidence="5 8" id="KW-0238">DNA-binding</keyword>
<comment type="caution">
    <text evidence="8">Lacks conserved residue(s) required for the propagation of feature annotation.</text>
</comment>
<evidence type="ECO:0000256" key="7">
    <source>
        <dbReference type="ARBA" id="ARBA00023242"/>
    </source>
</evidence>
<feature type="coiled-coil region" evidence="9">
    <location>
        <begin position="1833"/>
        <end position="1861"/>
    </location>
</feature>
<feature type="compositionally biased region" description="Low complexity" evidence="10">
    <location>
        <begin position="622"/>
        <end position="631"/>
    </location>
</feature>
<dbReference type="GO" id="GO:0051015">
    <property type="term" value="F:actin filament binding"/>
    <property type="evidence" value="ECO:0007669"/>
    <property type="project" value="TreeGrafter"/>
</dbReference>
<dbReference type="PROSITE" id="PS51444">
    <property type="entry name" value="FH2"/>
    <property type="match status" value="1"/>
</dbReference>
<dbReference type="PRINTS" id="PR00828">
    <property type="entry name" value="FORMIN"/>
</dbReference>
<dbReference type="GO" id="GO:0030866">
    <property type="term" value="P:cortical actin cytoskeleton organization"/>
    <property type="evidence" value="ECO:0007669"/>
    <property type="project" value="TreeGrafter"/>
</dbReference>
<evidence type="ECO:0000256" key="8">
    <source>
        <dbReference type="PROSITE-ProRule" id="PRU00201"/>
    </source>
</evidence>
<dbReference type="Gene3D" id="2.60.40.820">
    <property type="entry name" value="Transcription factor, T-box"/>
    <property type="match status" value="1"/>
</dbReference>
<dbReference type="GO" id="GO:0003700">
    <property type="term" value="F:DNA-binding transcription factor activity"/>
    <property type="evidence" value="ECO:0007669"/>
    <property type="project" value="InterPro"/>
</dbReference>
<proteinExistence type="inferred from homology"/>
<dbReference type="GO" id="GO:0008017">
    <property type="term" value="F:microtubule binding"/>
    <property type="evidence" value="ECO:0007669"/>
    <property type="project" value="InterPro"/>
</dbReference>
<comment type="subcellular location">
    <subcellularLocation>
        <location evidence="1 8">Nucleus</location>
    </subcellularLocation>
</comment>
<reference evidence="13" key="2">
    <citation type="submission" date="2016-06" db="EMBL/GenBank/DDBJ databases">
        <title>The genome of a short-lived fish provides insights into sex chromosome evolution and the genetic control of aging.</title>
        <authorList>
            <person name="Reichwald K."/>
            <person name="Felder M."/>
            <person name="Petzold A."/>
            <person name="Koch P."/>
            <person name="Groth M."/>
            <person name="Platzer M."/>
        </authorList>
    </citation>
    <scope>NUCLEOTIDE SEQUENCE</scope>
    <source>
        <tissue evidence="13">Brain</tissue>
    </source>
</reference>
<dbReference type="PANTHER" id="PTHR45920">
    <property type="entry name" value="FORMIN HOMOLOGY 2 DOMAIN CONTAINING, ISOFORM I"/>
    <property type="match status" value="1"/>
</dbReference>
<dbReference type="SUPFAM" id="SSF101447">
    <property type="entry name" value="Formin homology 2 domain (FH2 domain)"/>
    <property type="match status" value="1"/>
</dbReference>
<feature type="compositionally biased region" description="Low complexity" evidence="10">
    <location>
        <begin position="90"/>
        <end position="108"/>
    </location>
</feature>
<dbReference type="PANTHER" id="PTHR45920:SF7">
    <property type="entry name" value="FORMIN-G"/>
    <property type="match status" value="1"/>
</dbReference>
<feature type="domain" description="FH2" evidence="12">
    <location>
        <begin position="1443"/>
        <end position="1858"/>
    </location>
</feature>
<evidence type="ECO:0000259" key="12">
    <source>
        <dbReference type="PROSITE" id="PS51444"/>
    </source>
</evidence>
<name>A0A1A8ADL6_NOTFU</name>
<dbReference type="FunFam" id="1.20.58.2220:FF:000005">
    <property type="entry name" value="Formin 1"/>
    <property type="match status" value="1"/>
</dbReference>
<sequence>MRFWLTGRSMQGSAAWLSASICQFVFMFEDFTGSSHGSRVQQLEFRRGRRARRPTLRSADFKRSQMQCDDSKLAAMEDNHVVDEERDNLPVTPVTAPATTAPPSSPSSLSFMSSLGPNFTGDSILESKAISMASNDCSYDISSPAEASPAKPAQTPPSIFVKTSDQSPDASRTISESDLQKCSEMSIINIQEAPSWSSSFPPTTFGNPEMGDHCPPTLTFKGVGVTLENNGIWMQFHQLGTEMILCKQGRRMFPYCRYRLSGLDPDRRYRLVLSIVPSDQFKYRWGTSKWEISGKSEHQSQGLIRAFSHHYGSCRGSDWMSSLVSFYKLKLSNNFQDQDGHVMLYSMHRYIPRLHVIPLPEEDSSSLNRCVVVGTESITFTFPQTEFMAVTTYQNFRITQLKINHNPFAKGFREDGNNPRLNRITSPVVKTDPQSEVFVPTEPCEINEETMDQSTTEQSASAPSPVEETKLVLKPIMSNCCGTGGQYVSCMRGKHALGELVLVEQPPEESSISGTPHTQRGLKKLPRSLVSTPRYRRKKRKVKKRWGMYPQPRVPRVWKAAASSPTVAPSPSLTVAMQPELDNIEGLLFVSFSTKEALEVHVRDMPASVSLFESPLPSPRPTESNETVEVNPETEVEKISQLESLLLTDLSSFRHGQIIHPVLHEVGMKLSSLDPEVPVDLKYLGVCLPPAPPSLLEQSSTSSLSFADEGLPFISRTGKTSDVTKIKGWRNKFTRSHETSSPNCDRTQKNLSAFCSNMLDEYLESEAQRISERAEAFSTNPDASVAYQLPIRGSSYVKTLDSVLRNQNAALGAPAVANRPCPLSRKPRLDPSLTPSATPSSNPEPLSPAEAHSSSSLASPDAASRPGYSTEALQTLLMSHPAAVQKLVLKRGHKELMEKRLSNVSKIRLKLLEMEARAVNQGLSRTLLTPERLTMALTVLLTKETLAHQILQIPPMPKLEAGPECGEEFCRLGCVCSSLQLTDRGPIHCRKPECMFGCSCSETLTEMEQTVRPHQSSSAKKLWNRNVFDNDSEPLSIPTSAPFSPPPKALKRSQLHLAPPMCDEDKDPVYRYLERKLTCARVREFRSKSPPQLTLGSDVDAAVSKPDATPQSSAQNPPKQKDASVTTDQKAEEKPQQRKTFNETEAKKQIQINSLCEWKKDRRMVLDGLYKRLKQNRLHQQFCVGPYCISPVAKIVLQKPSGSIVTFRIQISKASKDSDCEEDEFDQYDDYVSDGNAEAEEDEPLEESGTLYGVAPFLRGVMPAGVLKAKRKPALFRGSGLIQVNGKHYSFARLLLGRMGSLHPANRVAAHVTGRLHLETAQKKQGGQNPINAGSLFFPVVPPFNEPMPVELRPQIVQILVPAQQNLRDNSVSSPVSLTVSQSLKCPSFLGQRGTYSFRICPPNNPASGGVNPVGVALPGGFTLIELPRPPADGAAQREKLPRKTLMEPPRPMKPLYWTRIQLHSKKDVCSSLVWDTIEEPDVDFDEFVELFSKTAVKEKKQPLSDTITKSKAKQVVKLLNNKRSQAVGILMSSLHLDMKDIQCAVLNLDNNVVDLETLQALYEIRAQQEELDKIEKHIKSCKDKDDSKPLDKPEQFLYQLSLIPNFSSRVFCILFQSSFSECMSLITRKLEILQRVCKTLQESETVKKILGLVLAFGNFMNGGNRTRGQADGFTLDILPKLKDVKSSDGVKSLLSYIVAYYLRHFDEDAGRETCVFPLPEPHDLFQSSQMKFDDFQKDLTRLRKDLRACTSEVEKVCKVSDEDNLQPFKEKMEDFITQAKTELETLDIELGSTHKLFLELTVFFSVKPKAGEREISPNTLFSIWHEFASDFKEQWKKENKAILKERLKAAEECFRQAKEKASYSVKPKHASGIKAKLGMKI</sequence>
<feature type="region of interest" description="Disordered" evidence="10">
    <location>
        <begin position="80"/>
        <end position="109"/>
    </location>
</feature>
<dbReference type="SUPFAM" id="SSF49417">
    <property type="entry name" value="p53-like transcription factors"/>
    <property type="match status" value="1"/>
</dbReference>
<evidence type="ECO:0000313" key="13">
    <source>
        <dbReference type="EMBL" id="SBP53177.1"/>
    </source>
</evidence>
<dbReference type="PRINTS" id="PR00937">
    <property type="entry name" value="TBOX"/>
</dbReference>
<dbReference type="GO" id="GO:0045010">
    <property type="term" value="P:actin nucleation"/>
    <property type="evidence" value="ECO:0007669"/>
    <property type="project" value="InterPro"/>
</dbReference>
<feature type="region of interest" description="Disordered" evidence="10">
    <location>
        <begin position="612"/>
        <end position="631"/>
    </location>
</feature>
<evidence type="ECO:0000256" key="3">
    <source>
        <dbReference type="ARBA" id="ARBA00023015"/>
    </source>
</evidence>
<comment type="similarity">
    <text evidence="2">Belongs to the formin homology family. Cappuccino subfamily.</text>
</comment>
<dbReference type="GO" id="GO:0003677">
    <property type="term" value="F:DNA binding"/>
    <property type="evidence" value="ECO:0007669"/>
    <property type="project" value="UniProtKB-UniRule"/>
</dbReference>
<dbReference type="InterPro" id="IPR042201">
    <property type="entry name" value="FH2_Formin_sf"/>
</dbReference>
<dbReference type="Pfam" id="PF16059">
    <property type="entry name" value="MGA_dom"/>
    <property type="match status" value="1"/>
</dbReference>
<evidence type="ECO:0000256" key="1">
    <source>
        <dbReference type="ARBA" id="ARBA00004123"/>
    </source>
</evidence>
<reference evidence="13" key="1">
    <citation type="submission" date="2016-05" db="EMBL/GenBank/DDBJ databases">
        <authorList>
            <person name="Lavstsen T."/>
            <person name="Jespersen J.S."/>
        </authorList>
    </citation>
    <scope>NUCLEOTIDE SEQUENCE</scope>
    <source>
        <tissue evidence="13">Brain</tissue>
    </source>
</reference>
<feature type="region of interest" description="Disordered" evidence="10">
    <location>
        <begin position="817"/>
        <end position="866"/>
    </location>
</feature>
<keyword evidence="6" id="KW-0804">Transcription</keyword>
<evidence type="ECO:0000256" key="9">
    <source>
        <dbReference type="SAM" id="Coils"/>
    </source>
</evidence>
<dbReference type="InterPro" id="IPR015425">
    <property type="entry name" value="FH2_Formin"/>
</dbReference>
<dbReference type="InterPro" id="IPR008967">
    <property type="entry name" value="p53-like_TF_DNA-bd_sf"/>
</dbReference>
<dbReference type="SMART" id="SM00498">
    <property type="entry name" value="FH2"/>
    <property type="match status" value="1"/>
</dbReference>
<organism evidence="13">
    <name type="scientific">Nothobranchius furzeri</name>
    <name type="common">Turquoise killifish</name>
    <dbReference type="NCBI Taxonomy" id="105023"/>
    <lineage>
        <taxon>Eukaryota</taxon>
        <taxon>Metazoa</taxon>
        <taxon>Chordata</taxon>
        <taxon>Craniata</taxon>
        <taxon>Vertebrata</taxon>
        <taxon>Euteleostomi</taxon>
        <taxon>Actinopterygii</taxon>
        <taxon>Neopterygii</taxon>
        <taxon>Teleostei</taxon>
        <taxon>Neoteleostei</taxon>
        <taxon>Acanthomorphata</taxon>
        <taxon>Ovalentaria</taxon>
        <taxon>Atherinomorphae</taxon>
        <taxon>Cyprinodontiformes</taxon>
        <taxon>Nothobranchiidae</taxon>
        <taxon>Nothobranchius</taxon>
    </lineage>
</organism>
<evidence type="ECO:0000256" key="10">
    <source>
        <dbReference type="SAM" id="MobiDB-lite"/>
    </source>
</evidence>
<dbReference type="EMBL" id="HADY01014692">
    <property type="protein sequence ID" value="SBP53177.1"/>
    <property type="molecule type" value="Transcribed_RNA"/>
</dbReference>
<feature type="compositionally biased region" description="Polar residues" evidence="10">
    <location>
        <begin position="161"/>
        <end position="176"/>
    </location>
</feature>
<evidence type="ECO:0000256" key="6">
    <source>
        <dbReference type="ARBA" id="ARBA00023163"/>
    </source>
</evidence>
<dbReference type="GO" id="GO:0045893">
    <property type="term" value="P:positive regulation of DNA-templated transcription"/>
    <property type="evidence" value="ECO:0007669"/>
    <property type="project" value="InterPro"/>
</dbReference>
<dbReference type="InterPro" id="IPR046360">
    <property type="entry name" value="T-box_DNA-bd"/>
</dbReference>
<feature type="region of interest" description="Disordered" evidence="10">
    <location>
        <begin position="1033"/>
        <end position="1056"/>
    </location>
</feature>
<feature type="compositionally biased region" description="Polar residues" evidence="10">
    <location>
        <begin position="1109"/>
        <end position="1128"/>
    </location>
</feature>
<dbReference type="SMART" id="SM00425">
    <property type="entry name" value="TBOX"/>
    <property type="match status" value="1"/>
</dbReference>
<dbReference type="Gene3D" id="1.20.58.2220">
    <property type="entry name" value="Formin, FH2 domain"/>
    <property type="match status" value="1"/>
</dbReference>
<dbReference type="GO" id="GO:0005737">
    <property type="term" value="C:cytoplasm"/>
    <property type="evidence" value="ECO:0007669"/>
    <property type="project" value="TreeGrafter"/>
</dbReference>
<feature type="region of interest" description="Disordered" evidence="10">
    <location>
        <begin position="141"/>
        <end position="176"/>
    </location>
</feature>
<accession>A0A1A8ADL6</accession>
<dbReference type="InterPro" id="IPR036960">
    <property type="entry name" value="T-box_sf"/>
</dbReference>
<protein>
    <submittedName>
        <fullName evidence="13">Uncharacterized protein</fullName>
    </submittedName>
</protein>
<dbReference type="InterPro" id="IPR001265">
    <property type="entry name" value="Formin_Cappuccino_subfam"/>
</dbReference>
<evidence type="ECO:0000256" key="5">
    <source>
        <dbReference type="ARBA" id="ARBA00023125"/>
    </source>
</evidence>
<dbReference type="InterPro" id="IPR032060">
    <property type="entry name" value="MGA_dom"/>
</dbReference>
<evidence type="ECO:0000259" key="11">
    <source>
        <dbReference type="PROSITE" id="PS50252"/>
    </source>
</evidence>
<feature type="compositionally biased region" description="Low complexity" evidence="10">
    <location>
        <begin position="843"/>
        <end position="866"/>
    </location>
</feature>
<feature type="region of interest" description="Disordered" evidence="10">
    <location>
        <begin position="1089"/>
        <end position="1145"/>
    </location>
</feature>
<feature type="compositionally biased region" description="Basic and acidic residues" evidence="10">
    <location>
        <begin position="1129"/>
        <end position="1145"/>
    </location>
</feature>
<dbReference type="GO" id="GO:0005634">
    <property type="term" value="C:nucleus"/>
    <property type="evidence" value="ECO:0007669"/>
    <property type="project" value="UniProtKB-SubCell"/>
</dbReference>
<dbReference type="Pfam" id="PF00907">
    <property type="entry name" value="T-box"/>
    <property type="match status" value="1"/>
</dbReference>
<keyword evidence="7 8" id="KW-0539">Nucleus</keyword>
<dbReference type="PROSITE" id="PS50252">
    <property type="entry name" value="TBOX_3"/>
    <property type="match status" value="1"/>
</dbReference>
<evidence type="ECO:0000256" key="4">
    <source>
        <dbReference type="ARBA" id="ARBA00023054"/>
    </source>
</evidence>